<dbReference type="PANTHER" id="PTHR30093">
    <property type="entry name" value="GENERAL SECRETION PATHWAY PROTEIN G"/>
    <property type="match status" value="1"/>
</dbReference>
<dbReference type="InterPro" id="IPR045584">
    <property type="entry name" value="Pilin-like"/>
</dbReference>
<protein>
    <submittedName>
        <fullName evidence="2">Putative major pilin subunit</fullName>
    </submittedName>
</protein>
<dbReference type="Pfam" id="PF07596">
    <property type="entry name" value="SBP_bac_10"/>
    <property type="match status" value="1"/>
</dbReference>
<name>A0A5C5WQP6_9BACT</name>
<dbReference type="AlphaFoldDB" id="A0A5C5WQP6"/>
<dbReference type="EMBL" id="SJPI01000001">
    <property type="protein sequence ID" value="TWT52780.1"/>
    <property type="molecule type" value="Genomic_DNA"/>
</dbReference>
<evidence type="ECO:0000313" key="2">
    <source>
        <dbReference type="EMBL" id="TWT52780.1"/>
    </source>
</evidence>
<dbReference type="Proteomes" id="UP000316598">
    <property type="component" value="Unassembled WGS sequence"/>
</dbReference>
<evidence type="ECO:0000259" key="1">
    <source>
        <dbReference type="Pfam" id="PF07596"/>
    </source>
</evidence>
<dbReference type="InterPro" id="IPR027558">
    <property type="entry name" value="Pre_pil_HX9DG_C"/>
</dbReference>
<dbReference type="Pfam" id="PF07963">
    <property type="entry name" value="N_methyl"/>
    <property type="match status" value="1"/>
</dbReference>
<dbReference type="InterPro" id="IPR011453">
    <property type="entry name" value="DUF1559"/>
</dbReference>
<dbReference type="PANTHER" id="PTHR30093:SF2">
    <property type="entry name" value="TYPE II SECRETION SYSTEM PROTEIN H"/>
    <property type="match status" value="1"/>
</dbReference>
<dbReference type="SUPFAM" id="SSF54523">
    <property type="entry name" value="Pili subunits"/>
    <property type="match status" value="1"/>
</dbReference>
<proteinExistence type="predicted"/>
<feature type="domain" description="DUF1559" evidence="1">
    <location>
        <begin position="32"/>
        <end position="359"/>
    </location>
</feature>
<dbReference type="OrthoDB" id="241541at2"/>
<dbReference type="InterPro" id="IPR012902">
    <property type="entry name" value="N_methyl_site"/>
</dbReference>
<sequence length="406" mass="44229">MYRKQRGFTLVELLVVIAIIGVLVGLLLPAVQAAREAARRMSCSNNFKQLGIAMHNYHAAFKELPMQGVGTAGSTPTWWWDPTTDSNNWRLSALVGLTPFMEQQGLWEEISGPKQNLVPPMTPAFWPPMGPSPDNIDYDPWTIEIPMLRCPSDPGTGLPSLGRTNYGMNVGDSMYRSINGDRRIVTTSSAPSWPPLPHEANVLESRAADRGVFKLHQSTKFRDVTDGLSNTIAMGEMATDIGDRDNRTILVNTGNVLEDHRDNPNYCYDDPTLIDIERPSFWSSTAAVNGSTDGRGYRWADGVPFMTAIHTILPPNSAVCGPNNARNTANCTVSSRHQGGAHILMGDGAVVFISDSIDSGNRNNPMVWRGGTAIDKNMPGSKSPYGVWGALGTSASGEVIEEQLNQ</sequence>
<gene>
    <name evidence="2" type="ORF">Pla22_04060</name>
</gene>
<dbReference type="NCBIfam" id="TIGR02532">
    <property type="entry name" value="IV_pilin_GFxxxE"/>
    <property type="match status" value="1"/>
</dbReference>
<dbReference type="NCBIfam" id="TIGR04294">
    <property type="entry name" value="pre_pil_HX9DG"/>
    <property type="match status" value="1"/>
</dbReference>
<comment type="caution">
    <text evidence="2">The sequence shown here is derived from an EMBL/GenBank/DDBJ whole genome shotgun (WGS) entry which is preliminary data.</text>
</comment>
<dbReference type="Gene3D" id="3.30.700.10">
    <property type="entry name" value="Glycoprotein, Type 4 Pilin"/>
    <property type="match status" value="1"/>
</dbReference>
<accession>A0A5C5WQP6</accession>
<dbReference type="PROSITE" id="PS00409">
    <property type="entry name" value="PROKAR_NTER_METHYL"/>
    <property type="match status" value="1"/>
</dbReference>
<keyword evidence="3" id="KW-1185">Reference proteome</keyword>
<dbReference type="RefSeq" id="WP_146513099.1">
    <property type="nucleotide sequence ID" value="NZ_SJPI01000001.1"/>
</dbReference>
<organism evidence="2 3">
    <name type="scientific">Rubripirellula amarantea</name>
    <dbReference type="NCBI Taxonomy" id="2527999"/>
    <lineage>
        <taxon>Bacteria</taxon>
        <taxon>Pseudomonadati</taxon>
        <taxon>Planctomycetota</taxon>
        <taxon>Planctomycetia</taxon>
        <taxon>Pirellulales</taxon>
        <taxon>Pirellulaceae</taxon>
        <taxon>Rubripirellula</taxon>
    </lineage>
</organism>
<evidence type="ECO:0000313" key="3">
    <source>
        <dbReference type="Proteomes" id="UP000316598"/>
    </source>
</evidence>
<reference evidence="2 3" key="1">
    <citation type="submission" date="2019-02" db="EMBL/GenBank/DDBJ databases">
        <title>Deep-cultivation of Planctomycetes and their phenomic and genomic characterization uncovers novel biology.</title>
        <authorList>
            <person name="Wiegand S."/>
            <person name="Jogler M."/>
            <person name="Boedeker C."/>
            <person name="Pinto D."/>
            <person name="Vollmers J."/>
            <person name="Rivas-Marin E."/>
            <person name="Kohn T."/>
            <person name="Peeters S.H."/>
            <person name="Heuer A."/>
            <person name="Rast P."/>
            <person name="Oberbeckmann S."/>
            <person name="Bunk B."/>
            <person name="Jeske O."/>
            <person name="Meyerdierks A."/>
            <person name="Storesund J.E."/>
            <person name="Kallscheuer N."/>
            <person name="Luecker S."/>
            <person name="Lage O.M."/>
            <person name="Pohl T."/>
            <person name="Merkel B.J."/>
            <person name="Hornburger P."/>
            <person name="Mueller R.-W."/>
            <person name="Bruemmer F."/>
            <person name="Labrenz M."/>
            <person name="Spormann A.M."/>
            <person name="Op Den Camp H."/>
            <person name="Overmann J."/>
            <person name="Amann R."/>
            <person name="Jetten M.S.M."/>
            <person name="Mascher T."/>
            <person name="Medema M.H."/>
            <person name="Devos D.P."/>
            <person name="Kaster A.-K."/>
            <person name="Ovreas L."/>
            <person name="Rohde M."/>
            <person name="Galperin M.Y."/>
            <person name="Jogler C."/>
        </authorList>
    </citation>
    <scope>NUCLEOTIDE SEQUENCE [LARGE SCALE GENOMIC DNA]</scope>
    <source>
        <strain evidence="2 3">Pla22</strain>
    </source>
</reference>